<sequence length="169" mass="17698">MSKKRSSGPPLGTGTGTETTTPEHHAAPGPLEPYGVPGSVPLILLCAFETSQLNDIRSARGIPNLIAGTFQVTSFVAGGKAVPNAMDGLLQSLNSLFRVICRCYSGARQSCNFCKTDALVIQPEPACSSLAPVRPQGMGHVTLSGPCDACNARLSLLSGARYPVLRLFQ</sequence>
<gene>
    <name evidence="2" type="ORF">VTL71DRAFT_1905</name>
</gene>
<protein>
    <submittedName>
        <fullName evidence="2">Uncharacterized protein</fullName>
    </submittedName>
</protein>
<organism evidence="2 3">
    <name type="scientific">Oculimacula yallundae</name>
    <dbReference type="NCBI Taxonomy" id="86028"/>
    <lineage>
        <taxon>Eukaryota</taxon>
        <taxon>Fungi</taxon>
        <taxon>Dikarya</taxon>
        <taxon>Ascomycota</taxon>
        <taxon>Pezizomycotina</taxon>
        <taxon>Leotiomycetes</taxon>
        <taxon>Helotiales</taxon>
        <taxon>Ploettnerulaceae</taxon>
        <taxon>Oculimacula</taxon>
    </lineage>
</organism>
<accession>A0ABR4CCJ2</accession>
<name>A0ABR4CCJ2_9HELO</name>
<dbReference type="EMBL" id="JAZHXI010000010">
    <property type="protein sequence ID" value="KAL2067480.1"/>
    <property type="molecule type" value="Genomic_DNA"/>
</dbReference>
<evidence type="ECO:0000313" key="3">
    <source>
        <dbReference type="Proteomes" id="UP001595075"/>
    </source>
</evidence>
<dbReference type="Proteomes" id="UP001595075">
    <property type="component" value="Unassembled WGS sequence"/>
</dbReference>
<feature type="compositionally biased region" description="Low complexity" evidence="1">
    <location>
        <begin position="8"/>
        <end position="20"/>
    </location>
</feature>
<reference evidence="2 3" key="1">
    <citation type="journal article" date="2024" name="Commun. Biol.">
        <title>Comparative genomic analysis of thermophilic fungi reveals convergent evolutionary adaptations and gene losses.</title>
        <authorList>
            <person name="Steindorff A.S."/>
            <person name="Aguilar-Pontes M.V."/>
            <person name="Robinson A.J."/>
            <person name="Andreopoulos B."/>
            <person name="LaButti K."/>
            <person name="Kuo A."/>
            <person name="Mondo S."/>
            <person name="Riley R."/>
            <person name="Otillar R."/>
            <person name="Haridas S."/>
            <person name="Lipzen A."/>
            <person name="Grimwood J."/>
            <person name="Schmutz J."/>
            <person name="Clum A."/>
            <person name="Reid I.D."/>
            <person name="Moisan M.C."/>
            <person name="Butler G."/>
            <person name="Nguyen T.T.M."/>
            <person name="Dewar K."/>
            <person name="Conant G."/>
            <person name="Drula E."/>
            <person name="Henrissat B."/>
            <person name="Hansel C."/>
            <person name="Singer S."/>
            <person name="Hutchinson M.I."/>
            <person name="de Vries R.P."/>
            <person name="Natvig D.O."/>
            <person name="Powell A.J."/>
            <person name="Tsang A."/>
            <person name="Grigoriev I.V."/>
        </authorList>
    </citation>
    <scope>NUCLEOTIDE SEQUENCE [LARGE SCALE GENOMIC DNA]</scope>
    <source>
        <strain evidence="2 3">CBS 494.80</strain>
    </source>
</reference>
<evidence type="ECO:0000313" key="2">
    <source>
        <dbReference type="EMBL" id="KAL2067480.1"/>
    </source>
</evidence>
<comment type="caution">
    <text evidence="2">The sequence shown here is derived from an EMBL/GenBank/DDBJ whole genome shotgun (WGS) entry which is preliminary data.</text>
</comment>
<evidence type="ECO:0000256" key="1">
    <source>
        <dbReference type="SAM" id="MobiDB-lite"/>
    </source>
</evidence>
<feature type="region of interest" description="Disordered" evidence="1">
    <location>
        <begin position="1"/>
        <end position="32"/>
    </location>
</feature>
<keyword evidence="3" id="KW-1185">Reference proteome</keyword>
<proteinExistence type="predicted"/>